<proteinExistence type="predicted"/>
<evidence type="ECO:0000313" key="2">
    <source>
        <dbReference type="EMBL" id="HJB27305.1"/>
    </source>
</evidence>
<reference evidence="2" key="2">
    <citation type="submission" date="2021-04" db="EMBL/GenBank/DDBJ databases">
        <authorList>
            <person name="Gilroy R."/>
        </authorList>
    </citation>
    <scope>NUCLEOTIDE SEQUENCE</scope>
    <source>
        <strain evidence="2">ChiSjej1B19-5720</strain>
    </source>
</reference>
<organism evidence="2 3">
    <name type="scientific">Candidatus Blautia faecavium</name>
    <dbReference type="NCBI Taxonomy" id="2838487"/>
    <lineage>
        <taxon>Bacteria</taxon>
        <taxon>Bacillati</taxon>
        <taxon>Bacillota</taxon>
        <taxon>Clostridia</taxon>
        <taxon>Lachnospirales</taxon>
        <taxon>Lachnospiraceae</taxon>
        <taxon>Blautia</taxon>
    </lineage>
</organism>
<dbReference type="PROSITE" id="PS50042">
    <property type="entry name" value="CNMP_BINDING_3"/>
    <property type="match status" value="1"/>
</dbReference>
<dbReference type="Proteomes" id="UP000823842">
    <property type="component" value="Unassembled WGS sequence"/>
</dbReference>
<evidence type="ECO:0000259" key="1">
    <source>
        <dbReference type="PROSITE" id="PS50042"/>
    </source>
</evidence>
<gene>
    <name evidence="2" type="ORF">IAA06_00720</name>
</gene>
<accession>A0A9D2LQC7</accession>
<dbReference type="InterPro" id="IPR036390">
    <property type="entry name" value="WH_DNA-bd_sf"/>
</dbReference>
<dbReference type="Pfam" id="PF00027">
    <property type="entry name" value="cNMP_binding"/>
    <property type="match status" value="1"/>
</dbReference>
<protein>
    <submittedName>
        <fullName evidence="2">Cyclic nucleotide-binding domain-containing protein</fullName>
    </submittedName>
</protein>
<feature type="domain" description="Cyclic nucleotide-binding" evidence="1">
    <location>
        <begin position="32"/>
        <end position="106"/>
    </location>
</feature>
<dbReference type="CDD" id="cd00038">
    <property type="entry name" value="CAP_ED"/>
    <property type="match status" value="1"/>
</dbReference>
<dbReference type="SUPFAM" id="SSF46785">
    <property type="entry name" value="Winged helix' DNA-binding domain"/>
    <property type="match status" value="1"/>
</dbReference>
<sequence length="228" mass="25857">MIRCSFDEKYVPILDKFGLSTVPRSLLCLLSYGKKEYICQEEVPVSHLLIVLKGRAKILTYTEEGKAFMHSFSEEGSFIGEVELLTQKKGAALYVQAVTPMECIGIPLREGSAILRKNLQFMNCLSELLAAKLMSANYNASRMVLYTLENRLCSYIEMSSPNLVFEEPLTQVSEILGTSYRHLLRTIEKLCREEILKKGSHGYHIRDLSALHQRGRGFYSNKSALPHL</sequence>
<dbReference type="EMBL" id="DWYZ01000018">
    <property type="protein sequence ID" value="HJB27305.1"/>
    <property type="molecule type" value="Genomic_DNA"/>
</dbReference>
<dbReference type="InterPro" id="IPR014710">
    <property type="entry name" value="RmlC-like_jellyroll"/>
</dbReference>
<name>A0A9D2LQC7_9FIRM</name>
<dbReference type="InterPro" id="IPR000595">
    <property type="entry name" value="cNMP-bd_dom"/>
</dbReference>
<dbReference type="AlphaFoldDB" id="A0A9D2LQC7"/>
<dbReference type="Gene3D" id="2.60.120.10">
    <property type="entry name" value="Jelly Rolls"/>
    <property type="match status" value="1"/>
</dbReference>
<comment type="caution">
    <text evidence="2">The sequence shown here is derived from an EMBL/GenBank/DDBJ whole genome shotgun (WGS) entry which is preliminary data.</text>
</comment>
<dbReference type="SUPFAM" id="SSF51206">
    <property type="entry name" value="cAMP-binding domain-like"/>
    <property type="match status" value="1"/>
</dbReference>
<evidence type="ECO:0000313" key="3">
    <source>
        <dbReference type="Proteomes" id="UP000823842"/>
    </source>
</evidence>
<dbReference type="InterPro" id="IPR018490">
    <property type="entry name" value="cNMP-bd_dom_sf"/>
</dbReference>
<reference evidence="2" key="1">
    <citation type="journal article" date="2021" name="PeerJ">
        <title>Extensive microbial diversity within the chicken gut microbiome revealed by metagenomics and culture.</title>
        <authorList>
            <person name="Gilroy R."/>
            <person name="Ravi A."/>
            <person name="Getino M."/>
            <person name="Pursley I."/>
            <person name="Horton D.L."/>
            <person name="Alikhan N.F."/>
            <person name="Baker D."/>
            <person name="Gharbi K."/>
            <person name="Hall N."/>
            <person name="Watson M."/>
            <person name="Adriaenssens E.M."/>
            <person name="Foster-Nyarko E."/>
            <person name="Jarju S."/>
            <person name="Secka A."/>
            <person name="Antonio M."/>
            <person name="Oren A."/>
            <person name="Chaudhuri R.R."/>
            <person name="La Ragione R."/>
            <person name="Hildebrand F."/>
            <person name="Pallen M.J."/>
        </authorList>
    </citation>
    <scope>NUCLEOTIDE SEQUENCE</scope>
    <source>
        <strain evidence="2">ChiSjej1B19-5720</strain>
    </source>
</reference>